<dbReference type="PANTHER" id="PTHR31595">
    <property type="entry name" value="LONG-CHAIN-ALCOHOL O-FATTY-ACYLTRANSFERASE 3-RELATED"/>
    <property type="match status" value="1"/>
</dbReference>
<feature type="transmembrane region" description="Helical" evidence="9">
    <location>
        <begin position="156"/>
        <end position="178"/>
    </location>
</feature>
<name>A0AA88AZQ1_FICCA</name>
<dbReference type="InterPro" id="IPR044851">
    <property type="entry name" value="Wax_synthase"/>
</dbReference>
<evidence type="ECO:0000256" key="6">
    <source>
        <dbReference type="ARBA" id="ARBA00023098"/>
    </source>
</evidence>
<evidence type="ECO:0000256" key="3">
    <source>
        <dbReference type="ARBA" id="ARBA00022679"/>
    </source>
</evidence>
<keyword evidence="7 9" id="KW-0472">Membrane</keyword>
<dbReference type="InterPro" id="IPR017088">
    <property type="entry name" value="Wax_synthase_Magnoliopsida"/>
</dbReference>
<dbReference type="InterPro" id="IPR032805">
    <property type="entry name" value="Wax_synthase_dom"/>
</dbReference>
<evidence type="ECO:0000256" key="2">
    <source>
        <dbReference type="ARBA" id="ARBA00007282"/>
    </source>
</evidence>
<comment type="caution">
    <text evidence="11">The sequence shown here is derived from an EMBL/GenBank/DDBJ whole genome shotgun (WGS) entry which is preliminary data.</text>
</comment>
<dbReference type="PANTHER" id="PTHR31595:SF46">
    <property type="entry name" value="ACYL-COA--STEROL O-ACYLTRANSFERASE 1"/>
    <property type="match status" value="1"/>
</dbReference>
<reference evidence="11" key="1">
    <citation type="submission" date="2023-07" db="EMBL/GenBank/DDBJ databases">
        <title>draft genome sequence of fig (Ficus carica).</title>
        <authorList>
            <person name="Takahashi T."/>
            <person name="Nishimura K."/>
        </authorList>
    </citation>
    <scope>NUCLEOTIDE SEQUENCE</scope>
</reference>
<evidence type="ECO:0000313" key="11">
    <source>
        <dbReference type="EMBL" id="GMN53676.1"/>
    </source>
</evidence>
<evidence type="ECO:0000256" key="1">
    <source>
        <dbReference type="ARBA" id="ARBA00004141"/>
    </source>
</evidence>
<feature type="transmembrane region" description="Helical" evidence="9">
    <location>
        <begin position="236"/>
        <end position="257"/>
    </location>
</feature>
<keyword evidence="5 9" id="KW-1133">Transmembrane helix</keyword>
<accession>A0AA88AZQ1</accession>
<evidence type="ECO:0000256" key="8">
    <source>
        <dbReference type="ARBA" id="ARBA00023315"/>
    </source>
</evidence>
<dbReference type="GO" id="GO:0016020">
    <property type="term" value="C:membrane"/>
    <property type="evidence" value="ECO:0007669"/>
    <property type="project" value="UniProtKB-SubCell"/>
</dbReference>
<gene>
    <name evidence="11" type="ORF">TIFTF001_022811</name>
</gene>
<keyword evidence="12" id="KW-1185">Reference proteome</keyword>
<feature type="transmembrane region" description="Helical" evidence="9">
    <location>
        <begin position="269"/>
        <end position="286"/>
    </location>
</feature>
<feature type="transmembrane region" description="Helical" evidence="9">
    <location>
        <begin position="298"/>
        <end position="318"/>
    </location>
</feature>
<keyword evidence="6" id="KW-0443">Lipid metabolism</keyword>
<evidence type="ECO:0000313" key="12">
    <source>
        <dbReference type="Proteomes" id="UP001187192"/>
    </source>
</evidence>
<evidence type="ECO:0000256" key="9">
    <source>
        <dbReference type="SAM" id="Phobius"/>
    </source>
</evidence>
<dbReference type="GO" id="GO:0006629">
    <property type="term" value="P:lipid metabolic process"/>
    <property type="evidence" value="ECO:0007669"/>
    <property type="project" value="UniProtKB-KW"/>
</dbReference>
<protein>
    <recommendedName>
        <fullName evidence="10">Wax synthase domain-containing protein</fullName>
    </recommendedName>
</protein>
<feature type="domain" description="Wax synthase" evidence="10">
    <location>
        <begin position="188"/>
        <end position="274"/>
    </location>
</feature>
<dbReference type="PIRSF" id="PIRSF037006">
    <property type="entry name" value="Wax_synthase"/>
    <property type="match status" value="1"/>
</dbReference>
<proteinExistence type="inferred from homology"/>
<evidence type="ECO:0000256" key="5">
    <source>
        <dbReference type="ARBA" id="ARBA00022989"/>
    </source>
</evidence>
<evidence type="ECO:0000256" key="7">
    <source>
        <dbReference type="ARBA" id="ARBA00023136"/>
    </source>
</evidence>
<sequence length="353" mass="40383">MEGEMNTFTKLWLSILASLTYCYAIGKIVPKGTKRLLFFLPIFCLFLILPLKLSSINLGGGTAFIISWLANFKLLLFAFGRGPLGTLDAPISLGRFLVVSCLPIEIRENPPQKHENKQNPSHKKWSLNSFLIKALILAILIKVFDYKEQILDQKIILVLNCLFIYLLLETILSVVAAVPRVMLGLELEPHFDEPYLSASLQDFWGRRWNLMVNRILRPTVYEPSLLLWAGILGRRWAQIPAVWATFLVSGLVHELIFFNLGRVRPTWEVTWFFVLHGLCLTVEIALKRALPATWRIPRVVSGALTIGFVMLTSFWLFFPQMLRCGADVRLLQEYAALGRLLRSFITQRSTFFI</sequence>
<dbReference type="AlphaFoldDB" id="A0AA88AZQ1"/>
<keyword evidence="8" id="KW-0012">Acyltransferase</keyword>
<keyword evidence="4 9" id="KW-0812">Transmembrane</keyword>
<comment type="similarity">
    <text evidence="2">Belongs to the wax synthase family.</text>
</comment>
<feature type="transmembrane region" description="Helical" evidence="9">
    <location>
        <begin position="125"/>
        <end position="144"/>
    </location>
</feature>
<dbReference type="GO" id="GO:0008374">
    <property type="term" value="F:O-acyltransferase activity"/>
    <property type="evidence" value="ECO:0007669"/>
    <property type="project" value="InterPro"/>
</dbReference>
<keyword evidence="3" id="KW-0808">Transferase</keyword>
<dbReference type="Proteomes" id="UP001187192">
    <property type="component" value="Unassembled WGS sequence"/>
</dbReference>
<evidence type="ECO:0000259" key="10">
    <source>
        <dbReference type="Pfam" id="PF13813"/>
    </source>
</evidence>
<evidence type="ECO:0000256" key="4">
    <source>
        <dbReference type="ARBA" id="ARBA00022692"/>
    </source>
</evidence>
<comment type="subcellular location">
    <subcellularLocation>
        <location evidence="1">Membrane</location>
        <topology evidence="1">Multi-pass membrane protein</topology>
    </subcellularLocation>
</comment>
<dbReference type="Gramene" id="FCD_00012355-RA">
    <property type="protein sequence ID" value="FCD_00012355-RA:cds"/>
    <property type="gene ID" value="FCD_00012355"/>
</dbReference>
<organism evidence="11 12">
    <name type="scientific">Ficus carica</name>
    <name type="common">Common fig</name>
    <dbReference type="NCBI Taxonomy" id="3494"/>
    <lineage>
        <taxon>Eukaryota</taxon>
        <taxon>Viridiplantae</taxon>
        <taxon>Streptophyta</taxon>
        <taxon>Embryophyta</taxon>
        <taxon>Tracheophyta</taxon>
        <taxon>Spermatophyta</taxon>
        <taxon>Magnoliopsida</taxon>
        <taxon>eudicotyledons</taxon>
        <taxon>Gunneridae</taxon>
        <taxon>Pentapetalae</taxon>
        <taxon>rosids</taxon>
        <taxon>fabids</taxon>
        <taxon>Rosales</taxon>
        <taxon>Moraceae</taxon>
        <taxon>Ficeae</taxon>
        <taxon>Ficus</taxon>
    </lineage>
</organism>
<feature type="transmembrane region" description="Helical" evidence="9">
    <location>
        <begin position="34"/>
        <end position="51"/>
    </location>
</feature>
<dbReference type="EMBL" id="BTGU01000047">
    <property type="protein sequence ID" value="GMN53676.1"/>
    <property type="molecule type" value="Genomic_DNA"/>
</dbReference>
<dbReference type="Pfam" id="PF13813">
    <property type="entry name" value="MBOAT_2"/>
    <property type="match status" value="1"/>
</dbReference>